<sequence length="123" mass="14293">MSLRIQKLTTKRDDTDVSRANLTQCRLLWAMRQTEGHFQESMQPEPIVKYVRCEICHPVMQNFSDEVYWCFLRAIGKDQSLCHKPENYLWRPLFCPGVDAVKKNSSDYTQDSAGDTLHAFSSC</sequence>
<proteinExistence type="predicted"/>
<name>A0ABD0LV14_9CAEN</name>
<dbReference type="AlphaFoldDB" id="A0ABD0LV14"/>
<comment type="caution">
    <text evidence="1">The sequence shown here is derived from an EMBL/GenBank/DDBJ whole genome shotgun (WGS) entry which is preliminary data.</text>
</comment>
<keyword evidence="2" id="KW-1185">Reference proteome</keyword>
<evidence type="ECO:0000313" key="2">
    <source>
        <dbReference type="Proteomes" id="UP001519460"/>
    </source>
</evidence>
<evidence type="ECO:0000313" key="1">
    <source>
        <dbReference type="EMBL" id="KAK7503464.1"/>
    </source>
</evidence>
<reference evidence="1 2" key="1">
    <citation type="journal article" date="2023" name="Sci. Data">
        <title>Genome assembly of the Korean intertidal mud-creeper Batillaria attramentaria.</title>
        <authorList>
            <person name="Patra A.K."/>
            <person name="Ho P.T."/>
            <person name="Jun S."/>
            <person name="Lee S.J."/>
            <person name="Kim Y."/>
            <person name="Won Y.J."/>
        </authorList>
    </citation>
    <scope>NUCLEOTIDE SEQUENCE [LARGE SCALE GENOMIC DNA]</scope>
    <source>
        <strain evidence="1">Wonlab-2016</strain>
    </source>
</reference>
<dbReference type="EMBL" id="JACVVK020000020">
    <property type="protein sequence ID" value="KAK7503464.1"/>
    <property type="molecule type" value="Genomic_DNA"/>
</dbReference>
<dbReference type="Proteomes" id="UP001519460">
    <property type="component" value="Unassembled WGS sequence"/>
</dbReference>
<gene>
    <name evidence="1" type="ORF">BaRGS_00005385</name>
</gene>
<organism evidence="1 2">
    <name type="scientific">Batillaria attramentaria</name>
    <dbReference type="NCBI Taxonomy" id="370345"/>
    <lineage>
        <taxon>Eukaryota</taxon>
        <taxon>Metazoa</taxon>
        <taxon>Spiralia</taxon>
        <taxon>Lophotrochozoa</taxon>
        <taxon>Mollusca</taxon>
        <taxon>Gastropoda</taxon>
        <taxon>Caenogastropoda</taxon>
        <taxon>Sorbeoconcha</taxon>
        <taxon>Cerithioidea</taxon>
        <taxon>Batillariidae</taxon>
        <taxon>Batillaria</taxon>
    </lineage>
</organism>
<accession>A0ABD0LV14</accession>
<protein>
    <submittedName>
        <fullName evidence="1">Uncharacterized protein</fullName>
    </submittedName>
</protein>